<reference evidence="1 2" key="1">
    <citation type="submission" date="2017-12" db="EMBL/GenBank/DDBJ databases">
        <authorList>
            <person name="Pombert J.-F."/>
            <person name="Haag K.L."/>
            <person name="Ebert D."/>
        </authorList>
    </citation>
    <scope>NUCLEOTIDE SEQUENCE [LARGE SCALE GENOMIC DNA]</scope>
    <source>
        <strain evidence="1">BE-OM-2</strain>
    </source>
</reference>
<proteinExistence type="predicted"/>
<comment type="caution">
    <text evidence="1">The sequence shown here is derived from an EMBL/GenBank/DDBJ whole genome shotgun (WGS) entry which is preliminary data.</text>
</comment>
<evidence type="ECO:0000313" key="1">
    <source>
        <dbReference type="EMBL" id="TBU01030.1"/>
    </source>
</evidence>
<dbReference type="Proteomes" id="UP000291404">
    <property type="component" value="Unassembled WGS sequence"/>
</dbReference>
<protein>
    <recommendedName>
        <fullName evidence="3">DNA repair protein RecO</fullName>
    </recommendedName>
</protein>
<dbReference type="VEuPathDB" id="MicrosporidiaDB:CWI39_0146p0010"/>
<keyword evidence="2" id="KW-1185">Reference proteome</keyword>
<organism evidence="1 2">
    <name type="scientific">Hamiltosporidium magnivora</name>
    <dbReference type="NCBI Taxonomy" id="148818"/>
    <lineage>
        <taxon>Eukaryota</taxon>
        <taxon>Fungi</taxon>
        <taxon>Fungi incertae sedis</taxon>
        <taxon>Microsporidia</taxon>
        <taxon>Dubosqiidae</taxon>
        <taxon>Hamiltosporidium</taxon>
    </lineage>
</organism>
<dbReference type="EMBL" id="PITI01001460">
    <property type="protein sequence ID" value="TBU01030.1"/>
    <property type="molecule type" value="Genomic_DNA"/>
</dbReference>
<evidence type="ECO:0000313" key="2">
    <source>
        <dbReference type="Proteomes" id="UP000291404"/>
    </source>
</evidence>
<dbReference type="AlphaFoldDB" id="A0A4Q9L3D9"/>
<evidence type="ECO:0008006" key="3">
    <source>
        <dbReference type="Google" id="ProtNLM"/>
    </source>
</evidence>
<accession>A0A4Q9L3D9</accession>
<name>A0A4Q9L3D9_9MICR</name>
<sequence>MINLFLKSEKGKLASEHCKSKEIIIYFFKKEKKTVGLIHNFKNDNSINFSRQRHTFFDKISFNFSYFSKNEYKINVAKQRNIVFEFGWNLNKFISLGIEKELGFLLRNILKMICKNHEIFKLLELYTNIKKFSEKINEDSICNLYIHYNSNELFIYEFIFDLNIYKLITASKFKVNLDKIKNTQFIDYILFMIYGVTNDNNLSQNLISRANKRFGE</sequence>
<dbReference type="VEuPathDB" id="MicrosporidiaDB:CWI36_1460p0010"/>
<gene>
    <name evidence="1" type="ORF">CWI36_1460p0010</name>
</gene>